<dbReference type="InterPro" id="IPR006693">
    <property type="entry name" value="AB_hydrolase_lipase"/>
</dbReference>
<keyword evidence="6" id="KW-1185">Reference proteome</keyword>
<evidence type="ECO:0000256" key="3">
    <source>
        <dbReference type="PIRNR" id="PIRNR000862"/>
    </source>
</evidence>
<dbReference type="PANTHER" id="PTHR11005">
    <property type="entry name" value="LYSOSOMAL ACID LIPASE-RELATED"/>
    <property type="match status" value="1"/>
</dbReference>
<sequence>MSRLHSHPGLPPFRPLPIPYLFLRSYPITKRMSSSPHPTPPDLPTPWSFKYLSQIIKYWDYPSEEYEVVTDDGYILPINRIPHGKNNANSSAPKMVVFCLHGLFATAGVWVFNPPNNSLAFILADAGYDVWLGNSRGSTWAKKHVTLDPDSKEFWAFSFDQMITYDLPATINFILEKTGQKQIYYIGHSQGTLIALGAFATNQELAEKIKLSILIAPVRTVKYVKGSGSLPAYFSPKTFKLLFGEKEFLPTVALSKVSEHVCDAPLVNTGCAALLGTLTGYSKDQLNMSRVDVYITHSLAGTSVQILIHYGQAIRSGVFEAYDWGSQSLNMQHYNQTTPPVYNVEDMKVPTVLFTGLNDFLSNPKDVANLVPKIFNLIYHKIIPEFSHLDFIAGVNARKEVSEEILTIFRIHDSDLHL</sequence>
<accession>A0ABQ0FSW5</accession>
<evidence type="ECO:0000313" key="6">
    <source>
        <dbReference type="Proteomes" id="UP001623349"/>
    </source>
</evidence>
<proteinExistence type="inferred from homology"/>
<keyword evidence="2 3" id="KW-0442">Lipid degradation</keyword>
<dbReference type="InterPro" id="IPR029058">
    <property type="entry name" value="AB_hydrolase_fold"/>
</dbReference>
<reference evidence="5 6" key="1">
    <citation type="submission" date="2024-08" db="EMBL/GenBank/DDBJ databases">
        <title>The draft genome of Apodemus speciosus.</title>
        <authorList>
            <person name="Nabeshima K."/>
            <person name="Suzuki S."/>
            <person name="Onuma M."/>
        </authorList>
    </citation>
    <scope>NUCLEOTIDE SEQUENCE [LARGE SCALE GENOMIC DNA]</scope>
    <source>
        <strain evidence="5">IB14-021</strain>
    </source>
</reference>
<evidence type="ECO:0000256" key="1">
    <source>
        <dbReference type="ARBA" id="ARBA00010701"/>
    </source>
</evidence>
<protein>
    <recommendedName>
        <fullName evidence="3">Lipase</fullName>
    </recommendedName>
</protein>
<keyword evidence="2 3" id="KW-0443">Lipid metabolism</keyword>
<comment type="caution">
    <text evidence="5">The sequence shown here is derived from an EMBL/GenBank/DDBJ whole genome shotgun (WGS) entry which is preliminary data.</text>
</comment>
<dbReference type="Gene3D" id="3.40.50.1820">
    <property type="entry name" value="alpha/beta hydrolase"/>
    <property type="match status" value="1"/>
</dbReference>
<feature type="domain" description="Partial AB-hydrolase lipase" evidence="4">
    <location>
        <begin position="53"/>
        <end position="113"/>
    </location>
</feature>
<evidence type="ECO:0000313" key="5">
    <source>
        <dbReference type="EMBL" id="GAB1302332.1"/>
    </source>
</evidence>
<evidence type="ECO:0000256" key="2">
    <source>
        <dbReference type="ARBA" id="ARBA00022963"/>
    </source>
</evidence>
<keyword evidence="3" id="KW-0378">Hydrolase</keyword>
<dbReference type="EMBL" id="BAAFST010000019">
    <property type="protein sequence ID" value="GAB1302332.1"/>
    <property type="molecule type" value="Genomic_DNA"/>
</dbReference>
<dbReference type="SUPFAM" id="SSF53474">
    <property type="entry name" value="alpha/beta-Hydrolases"/>
    <property type="match status" value="1"/>
</dbReference>
<dbReference type="Proteomes" id="UP001623349">
    <property type="component" value="Unassembled WGS sequence"/>
</dbReference>
<gene>
    <name evidence="5" type="ORF">APTSU1_001757000</name>
</gene>
<evidence type="ECO:0000259" key="4">
    <source>
        <dbReference type="Pfam" id="PF04083"/>
    </source>
</evidence>
<organism evidence="5 6">
    <name type="scientific">Apodemus speciosus</name>
    <name type="common">Large Japanese field mouse</name>
    <dbReference type="NCBI Taxonomy" id="105296"/>
    <lineage>
        <taxon>Eukaryota</taxon>
        <taxon>Metazoa</taxon>
        <taxon>Chordata</taxon>
        <taxon>Craniata</taxon>
        <taxon>Vertebrata</taxon>
        <taxon>Euteleostomi</taxon>
        <taxon>Mammalia</taxon>
        <taxon>Eutheria</taxon>
        <taxon>Euarchontoglires</taxon>
        <taxon>Glires</taxon>
        <taxon>Rodentia</taxon>
        <taxon>Myomorpha</taxon>
        <taxon>Muroidea</taxon>
        <taxon>Muridae</taxon>
        <taxon>Murinae</taxon>
        <taxon>Apodemus</taxon>
    </lineage>
</organism>
<comment type="similarity">
    <text evidence="1 3">Belongs to the AB hydrolase superfamily. Lipase family.</text>
</comment>
<dbReference type="Pfam" id="PF04083">
    <property type="entry name" value="Abhydro_lipase"/>
    <property type="match status" value="1"/>
</dbReference>
<name>A0ABQ0FSW5_APOSI</name>
<dbReference type="PIRSF" id="PIRSF000862">
    <property type="entry name" value="Steryl_ester_lip"/>
    <property type="match status" value="1"/>
</dbReference>
<dbReference type="InterPro" id="IPR025483">
    <property type="entry name" value="Lipase_euk"/>
</dbReference>